<proteinExistence type="predicted"/>
<comment type="caution">
    <text evidence="1">The sequence shown here is derived from an EMBL/GenBank/DDBJ whole genome shotgun (WGS) entry which is preliminary data.</text>
</comment>
<sequence length="75" mass="8646">MVRCWFLVITVSFKSRPDWSDCGRKAEYVDAANRPEFVFDVPGVEHSLLAVDECERTKCKTLTLESENFVNDSEK</sequence>
<evidence type="ECO:0000313" key="2">
    <source>
        <dbReference type="Proteomes" id="UP000287033"/>
    </source>
</evidence>
<organism evidence="1 2">
    <name type="scientific">Chiloscyllium punctatum</name>
    <name type="common">Brownbanded bambooshark</name>
    <name type="synonym">Hemiscyllium punctatum</name>
    <dbReference type="NCBI Taxonomy" id="137246"/>
    <lineage>
        <taxon>Eukaryota</taxon>
        <taxon>Metazoa</taxon>
        <taxon>Chordata</taxon>
        <taxon>Craniata</taxon>
        <taxon>Vertebrata</taxon>
        <taxon>Chondrichthyes</taxon>
        <taxon>Elasmobranchii</taxon>
        <taxon>Galeomorphii</taxon>
        <taxon>Galeoidea</taxon>
        <taxon>Orectolobiformes</taxon>
        <taxon>Hemiscylliidae</taxon>
        <taxon>Chiloscyllium</taxon>
    </lineage>
</organism>
<protein>
    <submittedName>
        <fullName evidence="1">Uncharacterized protein</fullName>
    </submittedName>
</protein>
<name>A0A401RFG7_CHIPU</name>
<evidence type="ECO:0000313" key="1">
    <source>
        <dbReference type="EMBL" id="GCC16883.1"/>
    </source>
</evidence>
<dbReference type="EMBL" id="BEZZ01001273">
    <property type="protein sequence ID" value="GCC16883.1"/>
    <property type="molecule type" value="Genomic_DNA"/>
</dbReference>
<reference evidence="1 2" key="1">
    <citation type="journal article" date="2018" name="Nat. Ecol. Evol.">
        <title>Shark genomes provide insights into elasmobranch evolution and the origin of vertebrates.</title>
        <authorList>
            <person name="Hara Y"/>
            <person name="Yamaguchi K"/>
            <person name="Onimaru K"/>
            <person name="Kadota M"/>
            <person name="Koyanagi M"/>
            <person name="Keeley SD"/>
            <person name="Tatsumi K"/>
            <person name="Tanaka K"/>
            <person name="Motone F"/>
            <person name="Kageyama Y"/>
            <person name="Nozu R"/>
            <person name="Adachi N"/>
            <person name="Nishimura O"/>
            <person name="Nakagawa R"/>
            <person name="Tanegashima C"/>
            <person name="Kiyatake I"/>
            <person name="Matsumoto R"/>
            <person name="Murakumo K"/>
            <person name="Nishida K"/>
            <person name="Terakita A"/>
            <person name="Kuratani S"/>
            <person name="Sato K"/>
            <person name="Hyodo S Kuraku.S."/>
        </authorList>
    </citation>
    <scope>NUCLEOTIDE SEQUENCE [LARGE SCALE GENOMIC DNA]</scope>
</reference>
<dbReference type="AlphaFoldDB" id="A0A401RFG7"/>
<gene>
    <name evidence="1" type="ORF">chiPu_0017378</name>
</gene>
<keyword evidence="2" id="KW-1185">Reference proteome</keyword>
<accession>A0A401RFG7</accession>
<dbReference type="Proteomes" id="UP000287033">
    <property type="component" value="Unassembled WGS sequence"/>
</dbReference>